<dbReference type="Proteomes" id="UP000320801">
    <property type="component" value="Unassembled WGS sequence"/>
</dbReference>
<feature type="transmembrane region" description="Helical" evidence="1">
    <location>
        <begin position="44"/>
        <end position="68"/>
    </location>
</feature>
<dbReference type="Gene3D" id="1.10.1760.20">
    <property type="match status" value="1"/>
</dbReference>
<feature type="transmembrane region" description="Helical" evidence="1">
    <location>
        <begin position="123"/>
        <end position="156"/>
    </location>
</feature>
<dbReference type="EMBL" id="SMDN01000008">
    <property type="protein sequence ID" value="TQC51439.1"/>
    <property type="molecule type" value="Genomic_DNA"/>
</dbReference>
<feature type="transmembrane region" description="Helical" evidence="1">
    <location>
        <begin position="80"/>
        <end position="103"/>
    </location>
</feature>
<dbReference type="RefSeq" id="WP_141484033.1">
    <property type="nucleotide sequence ID" value="NZ_SMDN01000008.1"/>
</dbReference>
<dbReference type="OrthoDB" id="398677at2"/>
<sequence length="238" mass="26949">MRWTNNVVYKIVLTSLFLALAIIIDFTGKFMPFNSFLKFNFSLIFVLATFRIVGKLWGILVLVLIFVIGPSYSELGYSAIGVLGHGLLVVAQATFIAFYLLFHWCSLNFIIKKSYSPKLRENLANITAFIFASICATLVMVAVNIFISTPLYFYLFKAISSPNFLELSSQYNEKFKALFFGIPNYYVGTFVVFGTFNIANYTINSVLLFTILGFAFVGGFLHNNQKNIKLQSEQNIQK</sequence>
<proteinExistence type="predicted"/>
<feature type="transmembrane region" description="Helical" evidence="1">
    <location>
        <begin position="202"/>
        <end position="221"/>
    </location>
</feature>
<keyword evidence="1" id="KW-0472">Membrane</keyword>
<evidence type="ECO:0000313" key="3">
    <source>
        <dbReference type="Proteomes" id="UP000320801"/>
    </source>
</evidence>
<evidence type="ECO:0000256" key="1">
    <source>
        <dbReference type="SAM" id="Phobius"/>
    </source>
</evidence>
<feature type="transmembrane region" description="Helical" evidence="1">
    <location>
        <begin position="177"/>
        <end position="196"/>
    </location>
</feature>
<reference evidence="2 3" key="1">
    <citation type="submission" date="2019-03" db="EMBL/GenBank/DDBJ databases">
        <title>Characterization of a novel Mycoplasma cynos real-time PCR assay.</title>
        <authorList>
            <person name="Tallmadge R.L."/>
            <person name="Mitchell P.K."/>
            <person name="Goodman L."/>
        </authorList>
    </citation>
    <scope>NUCLEOTIDE SEQUENCE [LARGE SCALE GENOMIC DNA]</scope>
    <source>
        <strain evidence="2 3">1642</strain>
    </source>
</reference>
<dbReference type="NCBIfam" id="NF046054">
    <property type="entry name" value="memb_MPN527"/>
    <property type="match status" value="1"/>
</dbReference>
<dbReference type="AlphaFoldDB" id="A0A507SHW4"/>
<evidence type="ECO:0008006" key="4">
    <source>
        <dbReference type="Google" id="ProtNLM"/>
    </source>
</evidence>
<comment type="caution">
    <text evidence="2">The sequence shown here is derived from an EMBL/GenBank/DDBJ whole genome shotgun (WGS) entry which is preliminary data.</text>
</comment>
<feature type="transmembrane region" description="Helical" evidence="1">
    <location>
        <begin position="7"/>
        <end position="24"/>
    </location>
</feature>
<evidence type="ECO:0000313" key="2">
    <source>
        <dbReference type="EMBL" id="TQC51439.1"/>
    </source>
</evidence>
<protein>
    <recommendedName>
        <fullName evidence="4">ECF transporter S component</fullName>
    </recommendedName>
</protein>
<name>A0A507SHW4_9BACT</name>
<gene>
    <name evidence="2" type="ORF">E1I18_02545</name>
</gene>
<keyword evidence="3" id="KW-1185">Reference proteome</keyword>
<keyword evidence="1" id="KW-1133">Transmembrane helix</keyword>
<organism evidence="2 3">
    <name type="scientific">Mycoplasmopsis mucosicanis</name>
    <dbReference type="NCBI Taxonomy" id="458208"/>
    <lineage>
        <taxon>Bacteria</taxon>
        <taxon>Bacillati</taxon>
        <taxon>Mycoplasmatota</taxon>
        <taxon>Mycoplasmoidales</taxon>
        <taxon>Metamycoplasmataceae</taxon>
        <taxon>Mycoplasmopsis</taxon>
    </lineage>
</organism>
<accession>A0A507SHW4</accession>
<keyword evidence="1" id="KW-0812">Transmembrane</keyword>